<dbReference type="SMART" id="SM00563">
    <property type="entry name" value="PlsC"/>
    <property type="match status" value="1"/>
</dbReference>
<proteinExistence type="predicted"/>
<comment type="subcellular location">
    <subcellularLocation>
        <location evidence="1">Cell membrane</location>
        <topology evidence="1">Multi-pass membrane protein</topology>
    </subcellularLocation>
</comment>
<dbReference type="Proteomes" id="UP001156706">
    <property type="component" value="Unassembled WGS sequence"/>
</dbReference>
<keyword evidence="10" id="KW-1185">Reference proteome</keyword>
<dbReference type="Pfam" id="PF01553">
    <property type="entry name" value="Acyltransferase"/>
    <property type="match status" value="1"/>
</dbReference>
<dbReference type="SUPFAM" id="SSF69593">
    <property type="entry name" value="Glycerol-3-phosphate (1)-acyltransferase"/>
    <property type="match status" value="1"/>
</dbReference>
<dbReference type="RefSeq" id="WP_284195828.1">
    <property type="nucleotide sequence ID" value="NZ_BSOG01000002.1"/>
</dbReference>
<feature type="transmembrane region" description="Helical" evidence="7">
    <location>
        <begin position="299"/>
        <end position="320"/>
    </location>
</feature>
<protein>
    <submittedName>
        <fullName evidence="9">MFS transporter</fullName>
    </submittedName>
</protein>
<comment type="caution">
    <text evidence="9">The sequence shown here is derived from an EMBL/GenBank/DDBJ whole genome shotgun (WGS) entry which is preliminary data.</text>
</comment>
<dbReference type="InterPro" id="IPR036259">
    <property type="entry name" value="MFS_trans_sf"/>
</dbReference>
<evidence type="ECO:0000259" key="8">
    <source>
        <dbReference type="SMART" id="SM00563"/>
    </source>
</evidence>
<evidence type="ECO:0000256" key="7">
    <source>
        <dbReference type="SAM" id="Phobius"/>
    </source>
</evidence>
<keyword evidence="3" id="KW-1003">Cell membrane</keyword>
<feature type="transmembrane region" description="Helical" evidence="7">
    <location>
        <begin position="176"/>
        <end position="197"/>
    </location>
</feature>
<feature type="transmembrane region" description="Helical" evidence="7">
    <location>
        <begin position="89"/>
        <end position="106"/>
    </location>
</feature>
<evidence type="ECO:0000313" key="10">
    <source>
        <dbReference type="Proteomes" id="UP001156706"/>
    </source>
</evidence>
<dbReference type="InterPro" id="IPR011701">
    <property type="entry name" value="MFS"/>
</dbReference>
<feature type="transmembrane region" description="Helical" evidence="7">
    <location>
        <begin position="150"/>
        <end position="170"/>
    </location>
</feature>
<keyword evidence="6 7" id="KW-0472">Membrane</keyword>
<sequence length="630" mass="69064">MHNNNQFDLFKTRRFLPLFITQFLGAFNDNLFKNAMLVMIAFFGLGFAGINSATLINAAAGIFILPFFLFSATAGQLAERYDKAQLARFVKLMEIAIMAVAAAGFILQSAATLMVCLFMMGVHSALFGPLKYSILPQYLDERELLGGNGLIEMGTFIAILLGQIGGTLIIESNKENASLMAGAIASACVAVAVLGYLSSRAMPPAPPQAKNLKINWNIFTETWHIIRLSRRNLTVFHSLMGISWFWFFGAVYLTQLPSYAKDVLGGNAEVYTLLVALFSIGVGAGSALCEALSGRKVEIGLVPFGSIGMCIFGIDLYFAAPMSPAAQVGWLAFLQDASHWRLLADITLLGVFGGFFIVPLYALIQMRSEPEYRSRIIAANNILNSCFMVVSAVVSVLVLEAGATIPQLLLIVAIMNIPVALYVYGLQPEFLMRFLVWIATHTMYRVKHEGLDNIPEEGPAILVCNHVSFMDALVIGGAVRRPVRFVMDHRIFKVPVLNFIFRTAGAVPIAPAKEDPAMKERAFMKVQEYLSQGEVVCIFPEGKITFDGELNTFKAGVQELAQRSGAPVVPMALRGLWGSFFSRKDGSAMVKIPRRFWSRITLAASQPVPAAEVRVEDLQQRVLALRGNSK</sequence>
<organism evidence="9 10">
    <name type="scientific">Chitinimonas prasina</name>
    <dbReference type="NCBI Taxonomy" id="1434937"/>
    <lineage>
        <taxon>Bacteria</taxon>
        <taxon>Pseudomonadati</taxon>
        <taxon>Pseudomonadota</taxon>
        <taxon>Betaproteobacteria</taxon>
        <taxon>Neisseriales</taxon>
        <taxon>Chitinibacteraceae</taxon>
        <taxon>Chitinimonas</taxon>
    </lineage>
</organism>
<evidence type="ECO:0000256" key="1">
    <source>
        <dbReference type="ARBA" id="ARBA00004651"/>
    </source>
</evidence>
<keyword evidence="2" id="KW-0813">Transport</keyword>
<feature type="transmembrane region" description="Helical" evidence="7">
    <location>
        <begin position="233"/>
        <end position="253"/>
    </location>
</feature>
<evidence type="ECO:0000313" key="9">
    <source>
        <dbReference type="EMBL" id="GLR12689.1"/>
    </source>
</evidence>
<dbReference type="PANTHER" id="PTHR43266:SF2">
    <property type="entry name" value="MAJOR FACILITATOR SUPERFAMILY (MFS) PROFILE DOMAIN-CONTAINING PROTEIN"/>
    <property type="match status" value="1"/>
</dbReference>
<dbReference type="EMBL" id="BSOG01000002">
    <property type="protein sequence ID" value="GLR12689.1"/>
    <property type="molecule type" value="Genomic_DNA"/>
</dbReference>
<dbReference type="InterPro" id="IPR002123">
    <property type="entry name" value="Plipid/glycerol_acylTrfase"/>
</dbReference>
<dbReference type="Pfam" id="PF07690">
    <property type="entry name" value="MFS_1"/>
    <property type="match status" value="1"/>
</dbReference>
<keyword evidence="4 7" id="KW-0812">Transmembrane</keyword>
<reference evidence="10" key="1">
    <citation type="journal article" date="2019" name="Int. J. Syst. Evol. Microbiol.">
        <title>The Global Catalogue of Microorganisms (GCM) 10K type strain sequencing project: providing services to taxonomists for standard genome sequencing and annotation.</title>
        <authorList>
            <consortium name="The Broad Institute Genomics Platform"/>
            <consortium name="The Broad Institute Genome Sequencing Center for Infectious Disease"/>
            <person name="Wu L."/>
            <person name="Ma J."/>
        </authorList>
    </citation>
    <scope>NUCLEOTIDE SEQUENCE [LARGE SCALE GENOMIC DNA]</scope>
    <source>
        <strain evidence="10">NBRC 110044</strain>
    </source>
</reference>
<evidence type="ECO:0000256" key="6">
    <source>
        <dbReference type="ARBA" id="ARBA00023136"/>
    </source>
</evidence>
<evidence type="ECO:0000256" key="4">
    <source>
        <dbReference type="ARBA" id="ARBA00022692"/>
    </source>
</evidence>
<feature type="transmembrane region" description="Helical" evidence="7">
    <location>
        <begin position="405"/>
        <end position="424"/>
    </location>
</feature>
<accession>A0ABQ5YIC0</accession>
<name>A0ABQ5YIC0_9NEIS</name>
<evidence type="ECO:0000256" key="2">
    <source>
        <dbReference type="ARBA" id="ARBA00022448"/>
    </source>
</evidence>
<feature type="domain" description="Phospholipid/glycerol acyltransferase" evidence="8">
    <location>
        <begin position="460"/>
        <end position="576"/>
    </location>
</feature>
<feature type="transmembrane region" description="Helical" evidence="7">
    <location>
        <begin position="340"/>
        <end position="364"/>
    </location>
</feature>
<dbReference type="CDD" id="cd06173">
    <property type="entry name" value="MFS_MefA_like"/>
    <property type="match status" value="1"/>
</dbReference>
<feature type="transmembrane region" description="Helical" evidence="7">
    <location>
        <begin position="112"/>
        <end position="130"/>
    </location>
</feature>
<dbReference type="SUPFAM" id="SSF103473">
    <property type="entry name" value="MFS general substrate transporter"/>
    <property type="match status" value="1"/>
</dbReference>
<feature type="transmembrane region" description="Helical" evidence="7">
    <location>
        <begin position="273"/>
        <end position="292"/>
    </location>
</feature>
<keyword evidence="5 7" id="KW-1133">Transmembrane helix</keyword>
<dbReference type="Gene3D" id="1.20.1250.20">
    <property type="entry name" value="MFS general substrate transporter like domains"/>
    <property type="match status" value="1"/>
</dbReference>
<feature type="transmembrane region" description="Helical" evidence="7">
    <location>
        <begin position="376"/>
        <end position="399"/>
    </location>
</feature>
<evidence type="ECO:0000256" key="5">
    <source>
        <dbReference type="ARBA" id="ARBA00022989"/>
    </source>
</evidence>
<dbReference type="PANTHER" id="PTHR43266">
    <property type="entry name" value="MACROLIDE-EFFLUX PROTEIN"/>
    <property type="match status" value="1"/>
</dbReference>
<dbReference type="CDD" id="cd07989">
    <property type="entry name" value="LPLAT_AGPAT-like"/>
    <property type="match status" value="1"/>
</dbReference>
<gene>
    <name evidence="9" type="ORF">GCM10007907_14790</name>
</gene>
<evidence type="ECO:0000256" key="3">
    <source>
        <dbReference type="ARBA" id="ARBA00022475"/>
    </source>
</evidence>
<feature type="transmembrane region" description="Helical" evidence="7">
    <location>
        <begin position="31"/>
        <end position="50"/>
    </location>
</feature>